<evidence type="ECO:0000313" key="6">
    <source>
        <dbReference type="Proteomes" id="UP000029228"/>
    </source>
</evidence>
<protein>
    <submittedName>
        <fullName evidence="5">Transcriptional regulator AraC family</fullName>
    </submittedName>
</protein>
<dbReference type="InterPro" id="IPR018060">
    <property type="entry name" value="HTH_AraC"/>
</dbReference>
<dbReference type="STRING" id="990268.JCM19235_2509"/>
<dbReference type="PROSITE" id="PS01124">
    <property type="entry name" value="HTH_ARAC_FAMILY_2"/>
    <property type="match status" value="1"/>
</dbReference>
<reference evidence="5 6" key="1">
    <citation type="submission" date="2014-09" db="EMBL/GenBank/DDBJ databases">
        <title>Vibrio maritimus JCM 19235. (C45) whole genome shotgun sequence.</title>
        <authorList>
            <person name="Sawabe T."/>
            <person name="Meirelles P."/>
            <person name="Nakanishi M."/>
            <person name="Sayaka M."/>
            <person name="Hattori M."/>
            <person name="Ohkuma M."/>
        </authorList>
    </citation>
    <scope>NUCLEOTIDE SEQUENCE [LARGE SCALE GENOMIC DNA]</scope>
    <source>
        <strain evidence="6">JCM19235</strain>
    </source>
</reference>
<dbReference type="GO" id="GO:0003700">
    <property type="term" value="F:DNA-binding transcription factor activity"/>
    <property type="evidence" value="ECO:0007669"/>
    <property type="project" value="InterPro"/>
</dbReference>
<dbReference type="InterPro" id="IPR020449">
    <property type="entry name" value="Tscrpt_reg_AraC-type_HTH"/>
</dbReference>
<dbReference type="SMART" id="SM00342">
    <property type="entry name" value="HTH_ARAC"/>
    <property type="match status" value="1"/>
</dbReference>
<dbReference type="OrthoDB" id="1050625at2"/>
<dbReference type="AlphaFoldDB" id="A0A090RUY5"/>
<gene>
    <name evidence="5" type="ORF">JCM19235_2509</name>
</gene>
<accession>A0A090RUY5</accession>
<dbReference type="PANTHER" id="PTHR43280:SF10">
    <property type="entry name" value="REGULATORY PROTEIN POCR"/>
    <property type="match status" value="1"/>
</dbReference>
<proteinExistence type="predicted"/>
<dbReference type="Pfam" id="PF12833">
    <property type="entry name" value="HTH_18"/>
    <property type="match status" value="1"/>
</dbReference>
<keyword evidence="2" id="KW-0238">DNA-binding</keyword>
<evidence type="ECO:0000256" key="2">
    <source>
        <dbReference type="ARBA" id="ARBA00023125"/>
    </source>
</evidence>
<dbReference type="EMBL" id="BBMR01000003">
    <property type="protein sequence ID" value="GAL19086.1"/>
    <property type="molecule type" value="Genomic_DNA"/>
</dbReference>
<dbReference type="Gene3D" id="1.10.10.60">
    <property type="entry name" value="Homeodomain-like"/>
    <property type="match status" value="2"/>
</dbReference>
<dbReference type="SUPFAM" id="SSF46689">
    <property type="entry name" value="Homeodomain-like"/>
    <property type="match status" value="2"/>
</dbReference>
<keyword evidence="6" id="KW-1185">Reference proteome</keyword>
<dbReference type="GO" id="GO:0043565">
    <property type="term" value="F:sequence-specific DNA binding"/>
    <property type="evidence" value="ECO:0007669"/>
    <property type="project" value="InterPro"/>
</dbReference>
<dbReference type="InterPro" id="IPR018062">
    <property type="entry name" value="HTH_AraC-typ_CS"/>
</dbReference>
<dbReference type="PRINTS" id="PR00032">
    <property type="entry name" value="HTHARAC"/>
</dbReference>
<evidence type="ECO:0000313" key="5">
    <source>
        <dbReference type="EMBL" id="GAL19086.1"/>
    </source>
</evidence>
<sequence length="286" mass="32959">MLDRTYLIEALHHYATQTTEIHSLQFAGNLPSPPPLAYQVHFPRIEMVLIGELEMDVGNNIGTDTGVVLKQGDVLYLPAESWNKPNWDKPVVTMTILVGKQSFGMSLLSWDGEKFDSAIKENVARRGPRTGSFILQAIEELAWHSQDQNTLRLLASSLFSHIHDLIHNPPETPSKSKALFDAVRDYLEQNYHEPLTRESVAKHFYVSPNYLSQLFHKEGNVKFNEYLTRIRLERAKYLLKQYDTKVKEVAHRCGFNDSNYFCRVFKQQTDRSPSQYRAHYQSGTVE</sequence>
<evidence type="ECO:0000259" key="4">
    <source>
        <dbReference type="PROSITE" id="PS01124"/>
    </source>
</evidence>
<dbReference type="InterPro" id="IPR009057">
    <property type="entry name" value="Homeodomain-like_sf"/>
</dbReference>
<organism evidence="5 6">
    <name type="scientific">Vibrio maritimus</name>
    <dbReference type="NCBI Taxonomy" id="990268"/>
    <lineage>
        <taxon>Bacteria</taxon>
        <taxon>Pseudomonadati</taxon>
        <taxon>Pseudomonadota</taxon>
        <taxon>Gammaproteobacteria</taxon>
        <taxon>Vibrionales</taxon>
        <taxon>Vibrionaceae</taxon>
        <taxon>Vibrio</taxon>
    </lineage>
</organism>
<comment type="caution">
    <text evidence="5">The sequence shown here is derived from an EMBL/GenBank/DDBJ whole genome shotgun (WGS) entry which is preliminary data.</text>
</comment>
<dbReference type="Proteomes" id="UP000029228">
    <property type="component" value="Unassembled WGS sequence"/>
</dbReference>
<dbReference type="PANTHER" id="PTHR43280">
    <property type="entry name" value="ARAC-FAMILY TRANSCRIPTIONAL REGULATOR"/>
    <property type="match status" value="1"/>
</dbReference>
<feature type="domain" description="HTH araC/xylS-type" evidence="4">
    <location>
        <begin position="181"/>
        <end position="279"/>
    </location>
</feature>
<evidence type="ECO:0000256" key="1">
    <source>
        <dbReference type="ARBA" id="ARBA00023015"/>
    </source>
</evidence>
<evidence type="ECO:0000256" key="3">
    <source>
        <dbReference type="ARBA" id="ARBA00023163"/>
    </source>
</evidence>
<keyword evidence="1" id="KW-0805">Transcription regulation</keyword>
<name>A0A090RUY5_9VIBR</name>
<dbReference type="PROSITE" id="PS00041">
    <property type="entry name" value="HTH_ARAC_FAMILY_1"/>
    <property type="match status" value="1"/>
</dbReference>
<keyword evidence="3" id="KW-0804">Transcription</keyword>